<dbReference type="Proteomes" id="UP000886743">
    <property type="component" value="Unassembled WGS sequence"/>
</dbReference>
<comment type="pathway">
    <text evidence="1 7">Cofactor biosynthesis; tetrahydrofolate biosynthesis; 5,6,7,8-tetrahydrofolate from 7,8-dihydrofolate: step 1/1.</text>
</comment>
<dbReference type="Pfam" id="PF00186">
    <property type="entry name" value="DHFR_1"/>
    <property type="match status" value="1"/>
</dbReference>
<evidence type="ECO:0000256" key="2">
    <source>
        <dbReference type="ARBA" id="ARBA00009539"/>
    </source>
</evidence>
<dbReference type="GO" id="GO:0006730">
    <property type="term" value="P:one-carbon metabolic process"/>
    <property type="evidence" value="ECO:0007669"/>
    <property type="project" value="UniProtKB-KW"/>
</dbReference>
<dbReference type="EC" id="1.5.1.3" evidence="3 7"/>
<dbReference type="GO" id="GO:0004146">
    <property type="term" value="F:dihydrofolate reductase activity"/>
    <property type="evidence" value="ECO:0007669"/>
    <property type="project" value="UniProtKB-EC"/>
</dbReference>
<proteinExistence type="inferred from homology"/>
<dbReference type="AlphaFoldDB" id="A0A9D1T0I0"/>
<sequence>MNLIVAADQNWGIGKDGTMPWHISADLKYFKGKTMHKTVLMGRKTLLSFPGGRPLPERENIVLSRDTSYRVPGAAVVHDLQTLLQYRDRSDVYVIGGGSLYAALLPYCEYAYVTKIGAAFDCDTFFPNLDEMEGWEQIAPGEMQEENGLPFRFTVYQNHAVAPQAAAAATEE</sequence>
<comment type="caution">
    <text evidence="10">The sequence shown here is derived from an EMBL/GenBank/DDBJ whole genome shotgun (WGS) entry which is preliminary data.</text>
</comment>
<dbReference type="PANTHER" id="PTHR48069">
    <property type="entry name" value="DIHYDROFOLATE REDUCTASE"/>
    <property type="match status" value="1"/>
</dbReference>
<evidence type="ECO:0000256" key="4">
    <source>
        <dbReference type="ARBA" id="ARBA00022563"/>
    </source>
</evidence>
<gene>
    <name evidence="10" type="ORF">IAC74_04065</name>
</gene>
<comment type="similarity">
    <text evidence="2 7 8">Belongs to the dihydrofolate reductase family.</text>
</comment>
<dbReference type="SUPFAM" id="SSF53597">
    <property type="entry name" value="Dihydrofolate reductase-like"/>
    <property type="match status" value="1"/>
</dbReference>
<name>A0A9D1T0I0_9FIRM</name>
<comment type="catalytic activity">
    <reaction evidence="7">
        <text>(6S)-5,6,7,8-tetrahydrofolate + NADP(+) = 7,8-dihydrofolate + NADPH + H(+)</text>
        <dbReference type="Rhea" id="RHEA:15009"/>
        <dbReference type="ChEBI" id="CHEBI:15378"/>
        <dbReference type="ChEBI" id="CHEBI:57451"/>
        <dbReference type="ChEBI" id="CHEBI:57453"/>
        <dbReference type="ChEBI" id="CHEBI:57783"/>
        <dbReference type="ChEBI" id="CHEBI:58349"/>
        <dbReference type="EC" id="1.5.1.3"/>
    </reaction>
</comment>
<dbReference type="PANTHER" id="PTHR48069:SF3">
    <property type="entry name" value="DIHYDROFOLATE REDUCTASE"/>
    <property type="match status" value="1"/>
</dbReference>
<dbReference type="PROSITE" id="PS00075">
    <property type="entry name" value="DHFR_1"/>
    <property type="match status" value="1"/>
</dbReference>
<evidence type="ECO:0000256" key="8">
    <source>
        <dbReference type="RuleBase" id="RU004474"/>
    </source>
</evidence>
<dbReference type="InterPro" id="IPR001796">
    <property type="entry name" value="DHFR_dom"/>
</dbReference>
<evidence type="ECO:0000256" key="6">
    <source>
        <dbReference type="ARBA" id="ARBA00023002"/>
    </source>
</evidence>
<dbReference type="CDD" id="cd00209">
    <property type="entry name" value="DHFR"/>
    <property type="match status" value="1"/>
</dbReference>
<dbReference type="GO" id="GO:0046655">
    <property type="term" value="P:folic acid metabolic process"/>
    <property type="evidence" value="ECO:0007669"/>
    <property type="project" value="TreeGrafter"/>
</dbReference>
<evidence type="ECO:0000256" key="3">
    <source>
        <dbReference type="ARBA" id="ARBA00012856"/>
    </source>
</evidence>
<feature type="domain" description="DHFR" evidence="9">
    <location>
        <begin position="1"/>
        <end position="158"/>
    </location>
</feature>
<dbReference type="GO" id="GO:0050661">
    <property type="term" value="F:NADP binding"/>
    <property type="evidence" value="ECO:0007669"/>
    <property type="project" value="InterPro"/>
</dbReference>
<keyword evidence="6 7" id="KW-0560">Oxidoreductase</keyword>
<evidence type="ECO:0000256" key="1">
    <source>
        <dbReference type="ARBA" id="ARBA00004903"/>
    </source>
</evidence>
<evidence type="ECO:0000313" key="11">
    <source>
        <dbReference type="Proteomes" id="UP000886743"/>
    </source>
</evidence>
<comment type="function">
    <text evidence="7">Key enzyme in folate metabolism. Catalyzes an essential reaction for de novo glycine and purine synthesis, and for DNA precursor synthesis.</text>
</comment>
<reference evidence="10" key="2">
    <citation type="journal article" date="2021" name="PeerJ">
        <title>Extensive microbial diversity within the chicken gut microbiome revealed by metagenomics and culture.</title>
        <authorList>
            <person name="Gilroy R."/>
            <person name="Ravi A."/>
            <person name="Getino M."/>
            <person name="Pursley I."/>
            <person name="Horton D.L."/>
            <person name="Alikhan N.F."/>
            <person name="Baker D."/>
            <person name="Gharbi K."/>
            <person name="Hall N."/>
            <person name="Watson M."/>
            <person name="Adriaenssens E.M."/>
            <person name="Foster-Nyarko E."/>
            <person name="Jarju S."/>
            <person name="Secka A."/>
            <person name="Antonio M."/>
            <person name="Oren A."/>
            <person name="Chaudhuri R.R."/>
            <person name="La Ragione R."/>
            <person name="Hildebrand F."/>
            <person name="Pallen M.J."/>
        </authorList>
    </citation>
    <scope>NUCLEOTIDE SEQUENCE</scope>
    <source>
        <strain evidence="10">4920</strain>
    </source>
</reference>
<dbReference type="GO" id="GO:0046654">
    <property type="term" value="P:tetrahydrofolate biosynthetic process"/>
    <property type="evidence" value="ECO:0007669"/>
    <property type="project" value="InterPro"/>
</dbReference>
<reference evidence="10" key="1">
    <citation type="submission" date="2020-10" db="EMBL/GenBank/DDBJ databases">
        <authorList>
            <person name="Gilroy R."/>
        </authorList>
    </citation>
    <scope>NUCLEOTIDE SEQUENCE</scope>
    <source>
        <strain evidence="10">4920</strain>
    </source>
</reference>
<evidence type="ECO:0000259" key="9">
    <source>
        <dbReference type="PROSITE" id="PS51330"/>
    </source>
</evidence>
<keyword evidence="4 7" id="KW-0554">One-carbon metabolism</keyword>
<dbReference type="InterPro" id="IPR017925">
    <property type="entry name" value="DHFR_CS"/>
</dbReference>
<dbReference type="EMBL" id="DVOF01000120">
    <property type="protein sequence ID" value="HIV02726.1"/>
    <property type="molecule type" value="Genomic_DNA"/>
</dbReference>
<dbReference type="GO" id="GO:0046452">
    <property type="term" value="P:dihydrofolate metabolic process"/>
    <property type="evidence" value="ECO:0007669"/>
    <property type="project" value="TreeGrafter"/>
</dbReference>
<evidence type="ECO:0000256" key="7">
    <source>
        <dbReference type="PIRNR" id="PIRNR000194"/>
    </source>
</evidence>
<evidence type="ECO:0000313" key="10">
    <source>
        <dbReference type="EMBL" id="HIV02726.1"/>
    </source>
</evidence>
<dbReference type="PIRSF" id="PIRSF000194">
    <property type="entry name" value="DHFR"/>
    <property type="match status" value="1"/>
</dbReference>
<dbReference type="PROSITE" id="PS51330">
    <property type="entry name" value="DHFR_2"/>
    <property type="match status" value="1"/>
</dbReference>
<protein>
    <recommendedName>
        <fullName evidence="3 7">Dihydrofolate reductase</fullName>
        <ecNumber evidence="3 7">1.5.1.3</ecNumber>
    </recommendedName>
</protein>
<dbReference type="InterPro" id="IPR012259">
    <property type="entry name" value="DHFR"/>
</dbReference>
<dbReference type="PRINTS" id="PR00070">
    <property type="entry name" value="DHFR"/>
</dbReference>
<keyword evidence="5 7" id="KW-0521">NADP</keyword>
<dbReference type="InterPro" id="IPR024072">
    <property type="entry name" value="DHFR-like_dom_sf"/>
</dbReference>
<accession>A0A9D1T0I0</accession>
<evidence type="ECO:0000256" key="5">
    <source>
        <dbReference type="ARBA" id="ARBA00022857"/>
    </source>
</evidence>
<dbReference type="Gene3D" id="3.40.430.10">
    <property type="entry name" value="Dihydrofolate Reductase, subunit A"/>
    <property type="match status" value="1"/>
</dbReference>
<organism evidence="10 11">
    <name type="scientific">Candidatus Aphodoplasma excrementigallinarum</name>
    <dbReference type="NCBI Taxonomy" id="2840673"/>
    <lineage>
        <taxon>Bacteria</taxon>
        <taxon>Bacillati</taxon>
        <taxon>Bacillota</taxon>
        <taxon>Clostridia</taxon>
        <taxon>Eubacteriales</taxon>
        <taxon>Candidatus Aphodoplasma</taxon>
    </lineage>
</organism>